<protein>
    <submittedName>
        <fullName evidence="1">Uncharacterized protein</fullName>
    </submittedName>
</protein>
<evidence type="ECO:0000313" key="2">
    <source>
        <dbReference type="Proteomes" id="UP000078561"/>
    </source>
</evidence>
<dbReference type="AlphaFoldDB" id="A0A163IQ45"/>
<reference evidence="1" key="1">
    <citation type="submission" date="2016-04" db="EMBL/GenBank/DDBJ databases">
        <authorList>
            <person name="Evans L.H."/>
            <person name="Alamgir A."/>
            <person name="Owens N."/>
            <person name="Weber N.D."/>
            <person name="Virtaneva K."/>
            <person name="Barbian K."/>
            <person name="Babar A."/>
            <person name="Rosenke K."/>
        </authorList>
    </citation>
    <scope>NUCLEOTIDE SEQUENCE [LARGE SCALE GENOMIC DNA]</scope>
    <source>
        <strain evidence="1">CBS 101.48</strain>
    </source>
</reference>
<gene>
    <name evidence="1" type="primary">ABSGL_00051.1 scaffold 129</name>
</gene>
<dbReference type="Proteomes" id="UP000078561">
    <property type="component" value="Unassembled WGS sequence"/>
</dbReference>
<organism evidence="1">
    <name type="scientific">Absidia glauca</name>
    <name type="common">Pin mould</name>
    <dbReference type="NCBI Taxonomy" id="4829"/>
    <lineage>
        <taxon>Eukaryota</taxon>
        <taxon>Fungi</taxon>
        <taxon>Fungi incertae sedis</taxon>
        <taxon>Mucoromycota</taxon>
        <taxon>Mucoromycotina</taxon>
        <taxon>Mucoromycetes</taxon>
        <taxon>Mucorales</taxon>
        <taxon>Cunninghamellaceae</taxon>
        <taxon>Absidia</taxon>
    </lineage>
</organism>
<keyword evidence="2" id="KW-1185">Reference proteome</keyword>
<sequence>MIPKENLPSCTSRKRSGTDTVEAEFEITTPDFASIDRQPLAMNTRSSSRQCIADEHDRLQQLTLETTTDATNQLSIPFTMAEDALD</sequence>
<evidence type="ECO:0000313" key="1">
    <source>
        <dbReference type="EMBL" id="SAL94765.1"/>
    </source>
</evidence>
<name>A0A163IQ45_ABSGL</name>
<dbReference type="EMBL" id="LT549931">
    <property type="protein sequence ID" value="SAL94765.1"/>
    <property type="molecule type" value="Genomic_DNA"/>
</dbReference>
<accession>A0A163IQ45</accession>
<proteinExistence type="predicted"/>
<dbReference type="InParanoid" id="A0A163IQ45"/>